<dbReference type="FunFam" id="3.20.20.140:FF:000004">
    <property type="entry name" value="N-acetylglucosamine-6-phosphate deacetylase"/>
    <property type="match status" value="1"/>
</dbReference>
<dbReference type="SUPFAM" id="SSF51338">
    <property type="entry name" value="Composite domain of metallo-dependent hydrolases"/>
    <property type="match status" value="1"/>
</dbReference>
<dbReference type="Gene3D" id="2.30.40.10">
    <property type="entry name" value="Urease, subunit C, domain 1"/>
    <property type="match status" value="1"/>
</dbReference>
<keyword evidence="3 6" id="KW-0378">Hydrolase</keyword>
<dbReference type="GO" id="GO:0006046">
    <property type="term" value="P:N-acetylglucosamine catabolic process"/>
    <property type="evidence" value="ECO:0007669"/>
    <property type="project" value="TreeGrafter"/>
</dbReference>
<reference evidence="6" key="1">
    <citation type="journal article" date="2020" name="mSystems">
        <title>Genome- and Community-Level Interaction Insights into Carbon Utilization and Element Cycling Functions of Hydrothermarchaeota in Hydrothermal Sediment.</title>
        <authorList>
            <person name="Zhou Z."/>
            <person name="Liu Y."/>
            <person name="Xu W."/>
            <person name="Pan J."/>
            <person name="Luo Z.H."/>
            <person name="Li M."/>
        </authorList>
    </citation>
    <scope>NUCLEOTIDE SEQUENCE [LARGE SCALE GENOMIC DNA]</scope>
    <source>
        <strain evidence="6">SpSt-125</strain>
    </source>
</reference>
<dbReference type="EMBL" id="DSEU01000047">
    <property type="protein sequence ID" value="HEM67335.1"/>
    <property type="molecule type" value="Genomic_DNA"/>
</dbReference>
<evidence type="ECO:0000256" key="4">
    <source>
        <dbReference type="ARBA" id="ARBA00023277"/>
    </source>
</evidence>
<feature type="domain" description="Amidohydrolase-related" evidence="5">
    <location>
        <begin position="52"/>
        <end position="382"/>
    </location>
</feature>
<keyword evidence="2" id="KW-0479">Metal-binding</keyword>
<organism evidence="6">
    <name type="scientific">Ignisphaera aggregans</name>
    <dbReference type="NCBI Taxonomy" id="334771"/>
    <lineage>
        <taxon>Archaea</taxon>
        <taxon>Thermoproteota</taxon>
        <taxon>Thermoprotei</taxon>
        <taxon>Desulfurococcales</taxon>
        <taxon>Desulfurococcaceae</taxon>
        <taxon>Ignisphaera</taxon>
    </lineage>
</organism>
<dbReference type="InterPro" id="IPR006680">
    <property type="entry name" value="Amidohydro-rel"/>
</dbReference>
<dbReference type="GO" id="GO:0008448">
    <property type="term" value="F:N-acetylglucosamine-6-phosphate deacetylase activity"/>
    <property type="evidence" value="ECO:0007669"/>
    <property type="project" value="UniProtKB-EC"/>
</dbReference>
<evidence type="ECO:0000256" key="1">
    <source>
        <dbReference type="ARBA" id="ARBA00010716"/>
    </source>
</evidence>
<comment type="caution">
    <text evidence="6">The sequence shown here is derived from an EMBL/GenBank/DDBJ whole genome shotgun (WGS) entry which is preliminary data.</text>
</comment>
<sequence length="385" mass="41673">MSMVIRNGVVVTSLRVIERGYVLIRNGVIAEVGKEPFSGYAEEVIDAEGMLIVPGFIDTHTHGIGGLDFTANRDPESVLKMAKSYARHGITAFLASTVTAPLEVLEEACRAVREAIDMWRGEGAKILGVHLEGPYINPEMAGAQNKAWIRKPDLEEFKRLVESCRGVVKQVTIAPELPGADKLIEYAMSRGIIVSAGHTNASYEEGLKAVKLGVTKANHLFNGMTRFHHREPGIALALLQSPNVYLEIIADFIHLHPAVVKMVIDYATPKRVVLVTDSIAATDMSDGIYELGGLKVIVEKGVCRLADTGVLAGSTLTMDEAFKNIASLGYSLQEAAIMTSLAPAKSLGIERLGDIEVGYSADIAILDKDFRVVKTIVSGEIVYEK</sequence>
<comment type="similarity">
    <text evidence="1">Belongs to the metallo-dependent hydrolases superfamily. NagA family.</text>
</comment>
<dbReference type="CDD" id="cd00854">
    <property type="entry name" value="NagA"/>
    <property type="match status" value="1"/>
</dbReference>
<dbReference type="NCBIfam" id="TIGR00221">
    <property type="entry name" value="nagA"/>
    <property type="match status" value="1"/>
</dbReference>
<dbReference type="PANTHER" id="PTHR11113:SF14">
    <property type="entry name" value="N-ACETYLGLUCOSAMINE-6-PHOSPHATE DEACETYLASE"/>
    <property type="match status" value="1"/>
</dbReference>
<dbReference type="PANTHER" id="PTHR11113">
    <property type="entry name" value="N-ACETYLGLUCOSAMINE-6-PHOSPHATE DEACETYLASE"/>
    <property type="match status" value="1"/>
</dbReference>
<gene>
    <name evidence="6" type="primary">nagA</name>
    <name evidence="6" type="ORF">ENO26_07220</name>
</gene>
<dbReference type="EC" id="3.5.1.25" evidence="6"/>
<evidence type="ECO:0000256" key="3">
    <source>
        <dbReference type="ARBA" id="ARBA00022801"/>
    </source>
</evidence>
<dbReference type="AlphaFoldDB" id="A0A7J2U4K1"/>
<dbReference type="InterPro" id="IPR011059">
    <property type="entry name" value="Metal-dep_hydrolase_composite"/>
</dbReference>
<dbReference type="InterPro" id="IPR003764">
    <property type="entry name" value="GlcNAc_6-P_deAcase"/>
</dbReference>
<accession>A0A7J2U4K1</accession>
<dbReference type="Pfam" id="PF01979">
    <property type="entry name" value="Amidohydro_1"/>
    <property type="match status" value="1"/>
</dbReference>
<dbReference type="Gene3D" id="3.20.20.140">
    <property type="entry name" value="Metal-dependent hydrolases"/>
    <property type="match status" value="1"/>
</dbReference>
<dbReference type="SUPFAM" id="SSF51556">
    <property type="entry name" value="Metallo-dependent hydrolases"/>
    <property type="match status" value="1"/>
</dbReference>
<proteinExistence type="inferred from homology"/>
<name>A0A7J2U4K1_9CREN</name>
<dbReference type="PIRSF" id="PIRSF038994">
    <property type="entry name" value="NagA"/>
    <property type="match status" value="1"/>
</dbReference>
<keyword evidence="4" id="KW-0119">Carbohydrate metabolism</keyword>
<dbReference type="InterPro" id="IPR032466">
    <property type="entry name" value="Metal_Hydrolase"/>
</dbReference>
<evidence type="ECO:0000259" key="5">
    <source>
        <dbReference type="Pfam" id="PF01979"/>
    </source>
</evidence>
<evidence type="ECO:0000313" key="6">
    <source>
        <dbReference type="EMBL" id="HEM67335.1"/>
    </source>
</evidence>
<evidence type="ECO:0000256" key="2">
    <source>
        <dbReference type="ARBA" id="ARBA00022723"/>
    </source>
</evidence>
<protein>
    <submittedName>
        <fullName evidence="6">N-acetylglucosamine-6-phosphate deacetylase</fullName>
        <ecNumber evidence="6">3.5.1.25</ecNumber>
    </submittedName>
</protein>
<dbReference type="GO" id="GO:0046872">
    <property type="term" value="F:metal ion binding"/>
    <property type="evidence" value="ECO:0007669"/>
    <property type="project" value="UniProtKB-KW"/>
</dbReference>